<dbReference type="PANTHER" id="PTHR43400">
    <property type="entry name" value="FUMARATE REDUCTASE"/>
    <property type="match status" value="1"/>
</dbReference>
<dbReference type="Gene3D" id="3.50.50.60">
    <property type="entry name" value="FAD/NAD(P)-binding domain"/>
    <property type="match status" value="1"/>
</dbReference>
<evidence type="ECO:0000313" key="6">
    <source>
        <dbReference type="EMBL" id="ETO27059.1"/>
    </source>
</evidence>
<accession>X6NMY4</accession>
<dbReference type="InterPro" id="IPR050315">
    <property type="entry name" value="FAD-oxidoreductase_2"/>
</dbReference>
<dbReference type="SUPFAM" id="SSF51905">
    <property type="entry name" value="FAD/NAD(P)-binding domain"/>
    <property type="match status" value="1"/>
</dbReference>
<dbReference type="Proteomes" id="UP000023152">
    <property type="component" value="Unassembled WGS sequence"/>
</dbReference>
<keyword evidence="7" id="KW-1185">Reference proteome</keyword>
<dbReference type="InterPro" id="IPR010960">
    <property type="entry name" value="Flavocytochrome_c"/>
</dbReference>
<dbReference type="GO" id="GO:0010181">
    <property type="term" value="F:FMN binding"/>
    <property type="evidence" value="ECO:0007669"/>
    <property type="project" value="InterPro"/>
</dbReference>
<dbReference type="SUPFAM" id="SSF56425">
    <property type="entry name" value="Succinate dehydrogenase/fumarate reductase flavoprotein, catalytic domain"/>
    <property type="match status" value="1"/>
</dbReference>
<keyword evidence="2" id="KW-0285">Flavoprotein</keyword>
<dbReference type="NCBIfam" id="TIGR01813">
    <property type="entry name" value="flavo_cyto_c"/>
    <property type="match status" value="1"/>
</dbReference>
<evidence type="ECO:0000259" key="5">
    <source>
        <dbReference type="Pfam" id="PF00890"/>
    </source>
</evidence>
<keyword evidence="4" id="KW-0560">Oxidoreductase</keyword>
<evidence type="ECO:0000313" key="7">
    <source>
        <dbReference type="Proteomes" id="UP000023152"/>
    </source>
</evidence>
<dbReference type="PANTHER" id="PTHR43400:SF1">
    <property type="entry name" value="FUMARATE REDUCTASE"/>
    <property type="match status" value="1"/>
</dbReference>
<evidence type="ECO:0000256" key="3">
    <source>
        <dbReference type="ARBA" id="ARBA00022827"/>
    </source>
</evidence>
<dbReference type="Gene3D" id="3.90.700.10">
    <property type="entry name" value="Succinate dehydrogenase/fumarate reductase flavoprotein, catalytic domain"/>
    <property type="match status" value="1"/>
</dbReference>
<dbReference type="OrthoDB" id="71672at2759"/>
<evidence type="ECO:0000256" key="4">
    <source>
        <dbReference type="ARBA" id="ARBA00023002"/>
    </source>
</evidence>
<comment type="cofactor">
    <cofactor evidence="1">
        <name>FAD</name>
        <dbReference type="ChEBI" id="CHEBI:57692"/>
    </cofactor>
</comment>
<evidence type="ECO:0000256" key="2">
    <source>
        <dbReference type="ARBA" id="ARBA00022630"/>
    </source>
</evidence>
<protein>
    <recommendedName>
        <fullName evidence="5">FAD-dependent oxidoreductase 2 FAD-binding domain-containing protein</fullName>
    </recommendedName>
</protein>
<dbReference type="InterPro" id="IPR027477">
    <property type="entry name" value="Succ_DH/fumarate_Rdtase_cat_sf"/>
</dbReference>
<gene>
    <name evidence="6" type="ORF">RFI_10074</name>
</gene>
<dbReference type="OMA" id="LRQWDIQ"/>
<comment type="caution">
    <text evidence="6">The sequence shown here is derived from an EMBL/GenBank/DDBJ whole genome shotgun (WGS) entry which is preliminary data.</text>
</comment>
<reference evidence="6 7" key="1">
    <citation type="journal article" date="2013" name="Curr. Biol.">
        <title>The Genome of the Foraminiferan Reticulomyxa filosa.</title>
        <authorList>
            <person name="Glockner G."/>
            <person name="Hulsmann N."/>
            <person name="Schleicher M."/>
            <person name="Noegel A.A."/>
            <person name="Eichinger L."/>
            <person name="Gallinger C."/>
            <person name="Pawlowski J."/>
            <person name="Sierra R."/>
            <person name="Euteneuer U."/>
            <person name="Pillet L."/>
            <person name="Moustafa A."/>
            <person name="Platzer M."/>
            <person name="Groth M."/>
            <person name="Szafranski K."/>
            <person name="Schliwa M."/>
        </authorList>
    </citation>
    <scope>NUCLEOTIDE SEQUENCE [LARGE SCALE GENOMIC DNA]</scope>
</reference>
<organism evidence="6 7">
    <name type="scientific">Reticulomyxa filosa</name>
    <dbReference type="NCBI Taxonomy" id="46433"/>
    <lineage>
        <taxon>Eukaryota</taxon>
        <taxon>Sar</taxon>
        <taxon>Rhizaria</taxon>
        <taxon>Retaria</taxon>
        <taxon>Foraminifera</taxon>
        <taxon>Monothalamids</taxon>
        <taxon>Reticulomyxidae</taxon>
        <taxon>Reticulomyxa</taxon>
    </lineage>
</organism>
<dbReference type="GO" id="GO:0016491">
    <property type="term" value="F:oxidoreductase activity"/>
    <property type="evidence" value="ECO:0007669"/>
    <property type="project" value="UniProtKB-KW"/>
</dbReference>
<keyword evidence="3" id="KW-0274">FAD</keyword>
<feature type="non-terminal residue" evidence="6">
    <location>
        <position position="1"/>
    </location>
</feature>
<dbReference type="EMBL" id="ASPP01007488">
    <property type="protein sequence ID" value="ETO27059.1"/>
    <property type="molecule type" value="Genomic_DNA"/>
</dbReference>
<dbReference type="AlphaFoldDB" id="X6NMY4"/>
<proteinExistence type="predicted"/>
<sequence>EHKSELCCEESFSLVFDNILVFYKKKKQLGVTIKLKTVLFSFFFKKKKKETRTQKESINAIKNKKINKKKWSKAVIVVGAGLSGGSAALTVLEAGGKVILIEKEKRFGGNSVRASSGINAAHTKHQKEQGINDSVELFAKDTAYSMFKDVNAKPTPLVQVDNLFYFNITLCENSAEAVDWLEAHELNIPVLSQNGGHSASRTHRPISGAAGGYITLGLLRSVRKYEENGQCKVIKQAKLTKLLKNEKGNVIGIEYESLQNNNKKYELNGGAVIISTGGFCYNKDLLKKYTPFYANLPTTNGPWTNGEGMLVAQKAGAELLDMECVQVHPTGFIDPKDPNAHEKILAAECLRAAGALLINSNGRRFVDELGHRDDVTAAERGQKGPIRLILNPVAVSEVVPHVNMYEKHFKVLKRYDNAQSLAKEMNIPIDNLWDTFNMYNESARKNWCPSGKKRFPGTPYTIDQPLMVGFVTPVLHYVMGGIAINPLAQVLTTNKAPIPGLYASGETTGGVHGKNRLAGNSLVDCVVYGRVAGRSAFHYVNGGGEGREGQNKQNFKKKIKIFF</sequence>
<evidence type="ECO:0000256" key="1">
    <source>
        <dbReference type="ARBA" id="ARBA00001974"/>
    </source>
</evidence>
<feature type="domain" description="FAD-dependent oxidoreductase 2 FAD-binding" evidence="5">
    <location>
        <begin position="75"/>
        <end position="522"/>
    </location>
</feature>
<dbReference type="InterPro" id="IPR036188">
    <property type="entry name" value="FAD/NAD-bd_sf"/>
</dbReference>
<dbReference type="Pfam" id="PF00890">
    <property type="entry name" value="FAD_binding_2"/>
    <property type="match status" value="1"/>
</dbReference>
<name>X6NMY4_RETFI</name>
<dbReference type="InterPro" id="IPR003953">
    <property type="entry name" value="FAD-dep_OxRdtase_2_FAD-bd"/>
</dbReference>